<organism evidence="1 2">
    <name type="scientific">Cirrhinus molitorella</name>
    <name type="common">mud carp</name>
    <dbReference type="NCBI Taxonomy" id="172907"/>
    <lineage>
        <taxon>Eukaryota</taxon>
        <taxon>Metazoa</taxon>
        <taxon>Chordata</taxon>
        <taxon>Craniata</taxon>
        <taxon>Vertebrata</taxon>
        <taxon>Euteleostomi</taxon>
        <taxon>Actinopterygii</taxon>
        <taxon>Neopterygii</taxon>
        <taxon>Teleostei</taxon>
        <taxon>Ostariophysi</taxon>
        <taxon>Cypriniformes</taxon>
        <taxon>Cyprinidae</taxon>
        <taxon>Labeoninae</taxon>
        <taxon>Labeonini</taxon>
        <taxon>Cirrhinus</taxon>
    </lineage>
</organism>
<accession>A0ABR3MK79</accession>
<sequence>MWSTRSQRNSESPLSNHTDVGQDVWLLCSAGMDIFSSPPCSPVCARLINGATLSFTVKQPEQADSGLLCVLKRHKSRSMVSALDKQTHLYALSVERAPR</sequence>
<keyword evidence="2" id="KW-1185">Reference proteome</keyword>
<proteinExistence type="predicted"/>
<comment type="caution">
    <text evidence="1">The sequence shown here is derived from an EMBL/GenBank/DDBJ whole genome shotgun (WGS) entry which is preliminary data.</text>
</comment>
<name>A0ABR3MK79_9TELE</name>
<evidence type="ECO:0000313" key="2">
    <source>
        <dbReference type="Proteomes" id="UP001558613"/>
    </source>
</evidence>
<protein>
    <submittedName>
        <fullName evidence="1">Uncharacterized protein</fullName>
    </submittedName>
</protein>
<gene>
    <name evidence="1" type="ORF">QQF64_004954</name>
</gene>
<dbReference type="Proteomes" id="UP001558613">
    <property type="component" value="Unassembled WGS sequence"/>
</dbReference>
<dbReference type="EMBL" id="JAYMGO010000012">
    <property type="protein sequence ID" value="KAL1264599.1"/>
    <property type="molecule type" value="Genomic_DNA"/>
</dbReference>
<evidence type="ECO:0000313" key="1">
    <source>
        <dbReference type="EMBL" id="KAL1264599.1"/>
    </source>
</evidence>
<reference evidence="1 2" key="1">
    <citation type="submission" date="2023-09" db="EMBL/GenBank/DDBJ databases">
        <authorList>
            <person name="Wang M."/>
        </authorList>
    </citation>
    <scope>NUCLEOTIDE SEQUENCE [LARGE SCALE GENOMIC DNA]</scope>
    <source>
        <strain evidence="1">GT-2023</strain>
        <tissue evidence="1">Liver</tissue>
    </source>
</reference>